<gene>
    <name evidence="1" type="ORF">DBZ45_07625</name>
</gene>
<dbReference type="RefSeq" id="WP_111903310.1">
    <property type="nucleotide sequence ID" value="NZ_QLNP01000064.1"/>
</dbReference>
<sequence>MGNTPARPGRRNVALIGANFGLALHPVDRTGIHIPGEPASCFASFWVADWSRWGSGTVLMVATLQGWRSYGSNEFFASSLAAELTRFFPEAARFPLAGVSHTQDEFDVELDLERGFRATGRRAALEISGVLDRRQFSAPDFQLGPASASMSNIYHPCSTGKLSEFGVEWPGAPTVYPGPRGPSSSAYMAVAESWAM</sequence>
<dbReference type="AlphaFoldDB" id="A0A328HIN0"/>
<organism evidence="1 2">
    <name type="scientific">Arthrobacter globiformis</name>
    <dbReference type="NCBI Taxonomy" id="1665"/>
    <lineage>
        <taxon>Bacteria</taxon>
        <taxon>Bacillati</taxon>
        <taxon>Actinomycetota</taxon>
        <taxon>Actinomycetes</taxon>
        <taxon>Micrococcales</taxon>
        <taxon>Micrococcaceae</taxon>
        <taxon>Arthrobacter</taxon>
    </lineage>
</organism>
<name>A0A328HIN0_ARTGO</name>
<accession>A0A328HIN0</accession>
<dbReference type="OrthoDB" id="3817406at2"/>
<dbReference type="EMBL" id="QLNP01000064">
    <property type="protein sequence ID" value="RAM37981.1"/>
    <property type="molecule type" value="Genomic_DNA"/>
</dbReference>
<reference evidence="1 2" key="1">
    <citation type="submission" date="2018-04" db="EMBL/GenBank/DDBJ databases">
        <title>Bacteria isolated from cave deposits of Manipur.</title>
        <authorList>
            <person name="Sahoo D."/>
            <person name="Sarangthem I."/>
            <person name="Nandeibam J."/>
        </authorList>
    </citation>
    <scope>NUCLEOTIDE SEQUENCE [LARGE SCALE GENOMIC DNA]</scope>
    <source>
        <strain evidence="2">mrc11</strain>
    </source>
</reference>
<evidence type="ECO:0000313" key="2">
    <source>
        <dbReference type="Proteomes" id="UP000249166"/>
    </source>
</evidence>
<protein>
    <submittedName>
        <fullName evidence="1">Uncharacterized protein</fullName>
    </submittedName>
</protein>
<comment type="caution">
    <text evidence="1">The sequence shown here is derived from an EMBL/GenBank/DDBJ whole genome shotgun (WGS) entry which is preliminary data.</text>
</comment>
<evidence type="ECO:0000313" key="1">
    <source>
        <dbReference type="EMBL" id="RAM37981.1"/>
    </source>
</evidence>
<dbReference type="Proteomes" id="UP000249166">
    <property type="component" value="Unassembled WGS sequence"/>
</dbReference>
<proteinExistence type="predicted"/>